<name>A0A7W9JJ21_9MICC</name>
<protein>
    <submittedName>
        <fullName evidence="4">AcrR family transcriptional regulator</fullName>
    </submittedName>
</protein>
<proteinExistence type="predicted"/>
<evidence type="ECO:0000313" key="5">
    <source>
        <dbReference type="Proteomes" id="UP000567246"/>
    </source>
</evidence>
<dbReference type="PROSITE" id="PS50977">
    <property type="entry name" value="HTH_TETR_2"/>
    <property type="match status" value="1"/>
</dbReference>
<dbReference type="RefSeq" id="WP_184171823.1">
    <property type="nucleotide sequence ID" value="NZ_BAABAG010000007.1"/>
</dbReference>
<evidence type="ECO:0000256" key="2">
    <source>
        <dbReference type="PROSITE-ProRule" id="PRU00335"/>
    </source>
</evidence>
<dbReference type="AlphaFoldDB" id="A0A7W9JJ21"/>
<dbReference type="InterPro" id="IPR001647">
    <property type="entry name" value="HTH_TetR"/>
</dbReference>
<feature type="domain" description="HTH tetR-type" evidence="3">
    <location>
        <begin position="25"/>
        <end position="85"/>
    </location>
</feature>
<dbReference type="Proteomes" id="UP000567246">
    <property type="component" value="Unassembled WGS sequence"/>
</dbReference>
<dbReference type="GO" id="GO:0000976">
    <property type="term" value="F:transcription cis-regulatory region binding"/>
    <property type="evidence" value="ECO:0007669"/>
    <property type="project" value="TreeGrafter"/>
</dbReference>
<comment type="caution">
    <text evidence="4">The sequence shown here is derived from an EMBL/GenBank/DDBJ whole genome shotgun (WGS) entry which is preliminary data.</text>
</comment>
<evidence type="ECO:0000256" key="1">
    <source>
        <dbReference type="ARBA" id="ARBA00023125"/>
    </source>
</evidence>
<dbReference type="Pfam" id="PF00440">
    <property type="entry name" value="TetR_N"/>
    <property type="match status" value="1"/>
</dbReference>
<dbReference type="GO" id="GO:0003700">
    <property type="term" value="F:DNA-binding transcription factor activity"/>
    <property type="evidence" value="ECO:0007669"/>
    <property type="project" value="TreeGrafter"/>
</dbReference>
<dbReference type="InterPro" id="IPR050109">
    <property type="entry name" value="HTH-type_TetR-like_transc_reg"/>
</dbReference>
<dbReference type="SUPFAM" id="SSF46689">
    <property type="entry name" value="Homeodomain-like"/>
    <property type="match status" value="1"/>
</dbReference>
<dbReference type="Gene3D" id="1.10.10.60">
    <property type="entry name" value="Homeodomain-like"/>
    <property type="match status" value="1"/>
</dbReference>
<feature type="DNA-binding region" description="H-T-H motif" evidence="2">
    <location>
        <begin position="48"/>
        <end position="67"/>
    </location>
</feature>
<dbReference type="PANTHER" id="PTHR30055">
    <property type="entry name" value="HTH-TYPE TRANSCRIPTIONAL REGULATOR RUTR"/>
    <property type="match status" value="1"/>
</dbReference>
<keyword evidence="1 2" id="KW-0238">DNA-binding</keyword>
<gene>
    <name evidence="4" type="ORF">HDA33_001178</name>
</gene>
<sequence>MPAAVDPSAPAASAAAPTSRVAAKARRREDLLAAAARLFAARGFDAVRLEDIGAEVGISGPAIYRHFAGKAAVLVAILATASQDLLDGALATEREHDAGEDALRALIAFQTDFALAQRDVIRVQDRDMSALPEDERAAVTGTQRAYIDVWARQLRVVHPSEDQATAVFRAQAVLGLINSTPRSVRRTAADRAARRATLVAMAWAAATAPGPAADRP</sequence>
<dbReference type="InterPro" id="IPR009057">
    <property type="entry name" value="Homeodomain-like_sf"/>
</dbReference>
<dbReference type="PRINTS" id="PR00455">
    <property type="entry name" value="HTHTETR"/>
</dbReference>
<reference evidence="4 5" key="1">
    <citation type="submission" date="2020-08" db="EMBL/GenBank/DDBJ databases">
        <title>Sequencing the genomes of 1000 actinobacteria strains.</title>
        <authorList>
            <person name="Klenk H.-P."/>
        </authorList>
    </citation>
    <scope>NUCLEOTIDE SEQUENCE [LARGE SCALE GENOMIC DNA]</scope>
    <source>
        <strain evidence="4 5">DSM 17945</strain>
    </source>
</reference>
<keyword evidence="5" id="KW-1185">Reference proteome</keyword>
<dbReference type="EMBL" id="JACHMW010000001">
    <property type="protein sequence ID" value="MBB5848614.1"/>
    <property type="molecule type" value="Genomic_DNA"/>
</dbReference>
<evidence type="ECO:0000259" key="3">
    <source>
        <dbReference type="PROSITE" id="PS50977"/>
    </source>
</evidence>
<accession>A0A7W9JJ21</accession>
<evidence type="ECO:0000313" key="4">
    <source>
        <dbReference type="EMBL" id="MBB5848614.1"/>
    </source>
</evidence>
<organism evidence="4 5">
    <name type="scientific">Micrococcus endophyticus</name>
    <dbReference type="NCBI Taxonomy" id="455343"/>
    <lineage>
        <taxon>Bacteria</taxon>
        <taxon>Bacillati</taxon>
        <taxon>Actinomycetota</taxon>
        <taxon>Actinomycetes</taxon>
        <taxon>Micrococcales</taxon>
        <taxon>Micrococcaceae</taxon>
        <taxon>Micrococcus</taxon>
    </lineage>
</organism>
<dbReference type="Gene3D" id="1.10.357.10">
    <property type="entry name" value="Tetracycline Repressor, domain 2"/>
    <property type="match status" value="1"/>
</dbReference>
<dbReference type="PANTHER" id="PTHR30055:SF237">
    <property type="entry name" value="TRANSCRIPTIONAL REPRESSOR MCE3R"/>
    <property type="match status" value="1"/>
</dbReference>